<organism evidence="11 12">
    <name type="scientific">Gemmiger formicilis</name>
    <dbReference type="NCBI Taxonomy" id="745368"/>
    <lineage>
        <taxon>Bacteria</taxon>
        <taxon>Bacillati</taxon>
        <taxon>Bacillota</taxon>
        <taxon>Clostridia</taxon>
        <taxon>Eubacteriales</taxon>
        <taxon>Gemmiger</taxon>
    </lineage>
</organism>
<comment type="catalytic activity">
    <reaction evidence="1 10">
        <text>Transfers a segment of a (1-&gt;4)-alpha-D-glucan to a new position in an acceptor, which may be glucose or a (1-&gt;4)-alpha-D-glucan.</text>
        <dbReference type="EC" id="2.4.1.25"/>
    </reaction>
</comment>
<keyword evidence="5 10" id="KW-0328">Glycosyltransferase</keyword>
<evidence type="ECO:0000313" key="12">
    <source>
        <dbReference type="Proteomes" id="UP000190286"/>
    </source>
</evidence>
<reference evidence="11 12" key="1">
    <citation type="submission" date="2017-02" db="EMBL/GenBank/DDBJ databases">
        <authorList>
            <person name="Peterson S.W."/>
        </authorList>
    </citation>
    <scope>NUCLEOTIDE SEQUENCE [LARGE SCALE GENOMIC DNA]</scope>
    <source>
        <strain evidence="11 12">ATCC 27749</strain>
    </source>
</reference>
<dbReference type="SUPFAM" id="SSF51445">
    <property type="entry name" value="(Trans)glycosidases"/>
    <property type="match status" value="1"/>
</dbReference>
<keyword evidence="7 10" id="KW-0119">Carbohydrate metabolism</keyword>
<dbReference type="EMBL" id="FUYF01000019">
    <property type="protein sequence ID" value="SKA93703.1"/>
    <property type="molecule type" value="Genomic_DNA"/>
</dbReference>
<dbReference type="NCBIfam" id="NF011080">
    <property type="entry name" value="PRK14508.1-3"/>
    <property type="match status" value="1"/>
</dbReference>
<evidence type="ECO:0000256" key="1">
    <source>
        <dbReference type="ARBA" id="ARBA00000439"/>
    </source>
</evidence>
<sequence length="493" mass="55834">MRASGILMPISSLPSPYGIGTMGAAARSFVDFLVKAGQAYWQILPVCPTSYGDSPYQSFSTFAGNPYFIDLDDLAKQELLLPEEYASIDWECTPDCINYGVMYEKRYAVLRCAAKRLLAKPGADYRRFVKENDFWLPDYALFMALKDAHNGACWLEWEEPLRRREPAALAAARQQYANDVAFWQAVQFMFYSQWQALKHYANQQEIRIIGDLPIYVALDSVDVWSCPQEFQLDENLLPTEVAGCPPDGFSATGQLWGNPLFDWDSMAKTGYAWWVRRIKHMCSIYDVVRIDHFRGFAGYYAIPYGEATARNGRWREGPGYALFAAIKKKLGSPRIIAEDLGFLTEDVTALLKQCGYPGMKVLEFAFDSRDGGDYRPHSYPKNCIAYVGTHDNEPVNGWMETAAPEDVARAVRYLNLTKKEGYHWGMMRGIWSSAADLAVVQAQDLLGLGHESRMNTPSTLGGNWCWRAEPGVFNTRLAKKLHSEMELYGRLPE</sequence>
<dbReference type="OrthoDB" id="9811841at2"/>
<dbReference type="Pfam" id="PF02446">
    <property type="entry name" value="Glyco_hydro_77"/>
    <property type="match status" value="1"/>
</dbReference>
<dbReference type="Proteomes" id="UP000190286">
    <property type="component" value="Unassembled WGS sequence"/>
</dbReference>
<dbReference type="EC" id="2.4.1.25" evidence="3 10"/>
<dbReference type="PANTHER" id="PTHR32438:SF5">
    <property type="entry name" value="4-ALPHA-GLUCANOTRANSFERASE DPE1, CHLOROPLASTIC_AMYLOPLASTIC"/>
    <property type="match status" value="1"/>
</dbReference>
<dbReference type="AlphaFoldDB" id="A0A1T4XWB1"/>
<evidence type="ECO:0000256" key="10">
    <source>
        <dbReference type="RuleBase" id="RU361207"/>
    </source>
</evidence>
<dbReference type="STRING" id="745368.SAMN02745178_02411"/>
<dbReference type="PANTHER" id="PTHR32438">
    <property type="entry name" value="4-ALPHA-GLUCANOTRANSFERASE DPE1, CHLOROPLASTIC/AMYLOPLASTIC"/>
    <property type="match status" value="1"/>
</dbReference>
<keyword evidence="6 10" id="KW-0808">Transferase</keyword>
<dbReference type="RefSeq" id="WP_078785259.1">
    <property type="nucleotide sequence ID" value="NZ_FUYF01000019.1"/>
</dbReference>
<evidence type="ECO:0000256" key="5">
    <source>
        <dbReference type="ARBA" id="ARBA00022676"/>
    </source>
</evidence>
<accession>A0A1T4XWB1</accession>
<dbReference type="NCBIfam" id="TIGR00217">
    <property type="entry name" value="malQ"/>
    <property type="match status" value="1"/>
</dbReference>
<dbReference type="InterPro" id="IPR003385">
    <property type="entry name" value="Glyco_hydro_77"/>
</dbReference>
<dbReference type="InterPro" id="IPR017853">
    <property type="entry name" value="GH"/>
</dbReference>
<dbReference type="GO" id="GO:0005975">
    <property type="term" value="P:carbohydrate metabolic process"/>
    <property type="evidence" value="ECO:0007669"/>
    <property type="project" value="InterPro"/>
</dbReference>
<evidence type="ECO:0000256" key="2">
    <source>
        <dbReference type="ARBA" id="ARBA00005684"/>
    </source>
</evidence>
<evidence type="ECO:0000256" key="7">
    <source>
        <dbReference type="ARBA" id="ARBA00023277"/>
    </source>
</evidence>
<name>A0A1T4XWB1_9FIRM</name>
<evidence type="ECO:0000256" key="6">
    <source>
        <dbReference type="ARBA" id="ARBA00022679"/>
    </source>
</evidence>
<comment type="similarity">
    <text evidence="2 10">Belongs to the disproportionating enzyme family.</text>
</comment>
<proteinExistence type="inferred from homology"/>
<dbReference type="GO" id="GO:0004134">
    <property type="term" value="F:4-alpha-glucanotransferase activity"/>
    <property type="evidence" value="ECO:0007669"/>
    <property type="project" value="UniProtKB-EC"/>
</dbReference>
<dbReference type="GeneID" id="93338853"/>
<evidence type="ECO:0000256" key="4">
    <source>
        <dbReference type="ARBA" id="ARBA00020295"/>
    </source>
</evidence>
<keyword evidence="12" id="KW-1185">Reference proteome</keyword>
<evidence type="ECO:0000256" key="8">
    <source>
        <dbReference type="ARBA" id="ARBA00031423"/>
    </source>
</evidence>
<gene>
    <name evidence="11" type="ORF">SAMN02745178_02411</name>
</gene>
<dbReference type="Gene3D" id="3.20.20.80">
    <property type="entry name" value="Glycosidases"/>
    <property type="match status" value="1"/>
</dbReference>
<evidence type="ECO:0000256" key="3">
    <source>
        <dbReference type="ARBA" id="ARBA00012560"/>
    </source>
</evidence>
<evidence type="ECO:0000256" key="9">
    <source>
        <dbReference type="ARBA" id="ARBA00031501"/>
    </source>
</evidence>
<protein>
    <recommendedName>
        <fullName evidence="4 10">4-alpha-glucanotransferase</fullName>
        <ecNumber evidence="3 10">2.4.1.25</ecNumber>
    </recommendedName>
    <alternativeName>
        <fullName evidence="8 10">Amylomaltase</fullName>
    </alternativeName>
    <alternativeName>
        <fullName evidence="9 10">Disproportionating enzyme</fullName>
    </alternativeName>
</protein>
<evidence type="ECO:0000313" key="11">
    <source>
        <dbReference type="EMBL" id="SKA93703.1"/>
    </source>
</evidence>